<dbReference type="AlphaFoldDB" id="A0A0D0TV63"/>
<protein>
    <submittedName>
        <fullName evidence="1">Unplaced genomic scaffold supercont1.10, whole genome shotgun sequence</fullName>
    </submittedName>
</protein>
<reference evidence="1 2" key="1">
    <citation type="submission" date="2015-01" db="EMBL/GenBank/DDBJ databases">
        <title>The Genome Sequence of Cryptococcus gattii Ram5.</title>
        <authorList>
            <consortium name="The Broad Institute Genomics Platform"/>
            <person name="Cuomo C."/>
            <person name="Litvintseva A."/>
            <person name="Chen Y."/>
            <person name="Heitman J."/>
            <person name="Sun S."/>
            <person name="Springer D."/>
            <person name="Dromer F."/>
            <person name="Young S."/>
            <person name="Zeng Q."/>
            <person name="Gargeya S."/>
            <person name="Abouelleil A."/>
            <person name="Alvarado L."/>
            <person name="Chapman S.B."/>
            <person name="Gainer-Dewar J."/>
            <person name="Goldberg J."/>
            <person name="Griggs A."/>
            <person name="Gujja S."/>
            <person name="Hansen M."/>
            <person name="Howarth C."/>
            <person name="Imamovic A."/>
            <person name="Larimer J."/>
            <person name="Murphy C."/>
            <person name="Naylor J."/>
            <person name="Pearson M."/>
            <person name="Priest M."/>
            <person name="Roberts A."/>
            <person name="Saif S."/>
            <person name="Shea T."/>
            <person name="Sykes S."/>
            <person name="Wortman J."/>
            <person name="Nusbaum C."/>
            <person name="Birren B."/>
        </authorList>
    </citation>
    <scope>NUCLEOTIDE SEQUENCE [LARGE SCALE GENOMIC DNA]</scope>
    <source>
        <strain evidence="1 2">Ram5</strain>
    </source>
</reference>
<name>A0A0D0TV63_9TREE</name>
<evidence type="ECO:0000313" key="2">
    <source>
        <dbReference type="Proteomes" id="UP000053392"/>
    </source>
</evidence>
<dbReference type="HOGENOM" id="CLU_115927_0_0_1"/>
<keyword evidence="2" id="KW-1185">Reference proteome</keyword>
<organism evidence="1 2">
    <name type="scientific">Cryptococcus deuterogattii Ram5</name>
    <dbReference type="NCBI Taxonomy" id="1296110"/>
    <lineage>
        <taxon>Eukaryota</taxon>
        <taxon>Fungi</taxon>
        <taxon>Dikarya</taxon>
        <taxon>Basidiomycota</taxon>
        <taxon>Agaricomycotina</taxon>
        <taxon>Tremellomycetes</taxon>
        <taxon>Tremellales</taxon>
        <taxon>Cryptococcaceae</taxon>
        <taxon>Cryptococcus</taxon>
        <taxon>Cryptococcus gattii species complex</taxon>
    </lineage>
</organism>
<dbReference type="EMBL" id="KN847905">
    <property type="protein sequence ID" value="KIR39813.1"/>
    <property type="molecule type" value="Genomic_DNA"/>
</dbReference>
<accession>A0A0D0TV63</accession>
<gene>
    <name evidence="1" type="ORF">I313_04286</name>
</gene>
<proteinExistence type="predicted"/>
<sequence>MSHTTFPQRFLSDSPRMRRMNTVKGICEGGIVLWHSVQASCNSPSASNVLAEKISKRGYTCEPAIAQAQGHGDVGYLDFIVQPCWRSVSGVRPILSKRYGTFKYNSKWYFGVKAVAGRVITSDMKLEDIHQCQGRDSLNSKWKRQADYPPEFSPRFSLFKKYERHVRFMRILCRKKGPDLSDLIGSTWRLSVFRPVPLSLVTHEP</sequence>
<evidence type="ECO:0000313" key="1">
    <source>
        <dbReference type="EMBL" id="KIR39813.1"/>
    </source>
</evidence>
<dbReference type="Proteomes" id="UP000053392">
    <property type="component" value="Unassembled WGS sequence"/>
</dbReference>
<dbReference type="OrthoDB" id="10626363at2759"/>